<feature type="region of interest" description="Disordered" evidence="1">
    <location>
        <begin position="1"/>
        <end position="26"/>
    </location>
</feature>
<evidence type="ECO:0000313" key="3">
    <source>
        <dbReference type="Proteomes" id="UP001239445"/>
    </source>
</evidence>
<evidence type="ECO:0000256" key="1">
    <source>
        <dbReference type="SAM" id="MobiDB-lite"/>
    </source>
</evidence>
<feature type="region of interest" description="Disordered" evidence="1">
    <location>
        <begin position="220"/>
        <end position="239"/>
    </location>
</feature>
<accession>A0AAJ0FEP1</accession>
<organism evidence="2 3">
    <name type="scientific">Echria macrotheca</name>
    <dbReference type="NCBI Taxonomy" id="438768"/>
    <lineage>
        <taxon>Eukaryota</taxon>
        <taxon>Fungi</taxon>
        <taxon>Dikarya</taxon>
        <taxon>Ascomycota</taxon>
        <taxon>Pezizomycotina</taxon>
        <taxon>Sordariomycetes</taxon>
        <taxon>Sordariomycetidae</taxon>
        <taxon>Sordariales</taxon>
        <taxon>Schizotheciaceae</taxon>
        <taxon>Echria</taxon>
    </lineage>
</organism>
<gene>
    <name evidence="2" type="ORF">QBC47DRAFT_138295</name>
</gene>
<dbReference type="AlphaFoldDB" id="A0AAJ0FEP1"/>
<protein>
    <submittedName>
        <fullName evidence="2">Uncharacterized protein</fullName>
    </submittedName>
</protein>
<feature type="region of interest" description="Disordered" evidence="1">
    <location>
        <begin position="164"/>
        <end position="183"/>
    </location>
</feature>
<keyword evidence="3" id="KW-1185">Reference proteome</keyword>
<name>A0AAJ0FEP1_9PEZI</name>
<dbReference type="EMBL" id="MU839829">
    <property type="protein sequence ID" value="KAK1758355.1"/>
    <property type="molecule type" value="Genomic_DNA"/>
</dbReference>
<sequence length="288" mass="31501">MIPSKKAGRSDDATLPAPFLGSSRRPLPGPAPACLPDIIPTSLVHAFICASVARSRRSKSQDSNHCHHDQTEQDDLCPREQQSIPRGTFIRFHDRLPPRLVNCGHTRCSESTHTVLDFSLTATRLGVYKSTLPVALLRNPRMSIAVGYTRHMNRGMVRLAGTGHDSHLSDQYRPAPAGSTSPRVLIQSDGISARFAWTTKIHRESSPFFELKNGVGDRCPVPSLSSRPQDSTESNPLAPRHWREAGNKLHDLPHSLVKTCRQTALGCINLVCPTVNLGSCGLMITAAL</sequence>
<comment type="caution">
    <text evidence="2">The sequence shown here is derived from an EMBL/GenBank/DDBJ whole genome shotgun (WGS) entry which is preliminary data.</text>
</comment>
<feature type="region of interest" description="Disordered" evidence="1">
    <location>
        <begin position="59"/>
        <end position="79"/>
    </location>
</feature>
<dbReference type="Proteomes" id="UP001239445">
    <property type="component" value="Unassembled WGS sequence"/>
</dbReference>
<proteinExistence type="predicted"/>
<evidence type="ECO:0000313" key="2">
    <source>
        <dbReference type="EMBL" id="KAK1758355.1"/>
    </source>
</evidence>
<reference evidence="2" key="1">
    <citation type="submission" date="2023-06" db="EMBL/GenBank/DDBJ databases">
        <title>Genome-scale phylogeny and comparative genomics of the fungal order Sordariales.</title>
        <authorList>
            <consortium name="Lawrence Berkeley National Laboratory"/>
            <person name="Hensen N."/>
            <person name="Bonometti L."/>
            <person name="Westerberg I."/>
            <person name="Brannstrom I.O."/>
            <person name="Guillou S."/>
            <person name="Cros-Aarteil S."/>
            <person name="Calhoun S."/>
            <person name="Haridas S."/>
            <person name="Kuo A."/>
            <person name="Mondo S."/>
            <person name="Pangilinan J."/>
            <person name="Riley R."/>
            <person name="Labutti K."/>
            <person name="Andreopoulos B."/>
            <person name="Lipzen A."/>
            <person name="Chen C."/>
            <person name="Yanf M."/>
            <person name="Daum C."/>
            <person name="Ng V."/>
            <person name="Clum A."/>
            <person name="Steindorff A."/>
            <person name="Ohm R."/>
            <person name="Martin F."/>
            <person name="Silar P."/>
            <person name="Natvig D."/>
            <person name="Lalanne C."/>
            <person name="Gautier V."/>
            <person name="Ament-Velasquez S.L."/>
            <person name="Kruys A."/>
            <person name="Hutchinson M.I."/>
            <person name="Powell A.J."/>
            <person name="Barry K."/>
            <person name="Miller A.N."/>
            <person name="Grigoriev I.V."/>
            <person name="Debuchy R."/>
            <person name="Gladieux P."/>
            <person name="Thoren M.H."/>
            <person name="Johannesson H."/>
        </authorList>
    </citation>
    <scope>NUCLEOTIDE SEQUENCE</scope>
    <source>
        <strain evidence="2">PSN4</strain>
    </source>
</reference>
<feature type="compositionally biased region" description="Polar residues" evidence="1">
    <location>
        <begin position="223"/>
        <end position="235"/>
    </location>
</feature>
<feature type="compositionally biased region" description="Basic and acidic residues" evidence="1">
    <location>
        <begin position="59"/>
        <end position="71"/>
    </location>
</feature>